<evidence type="ECO:0000313" key="3">
    <source>
        <dbReference type="Proteomes" id="UP000037931"/>
    </source>
</evidence>
<dbReference type="EMBL" id="JSYZ01000004">
    <property type="protein sequence ID" value="KPA91851.1"/>
    <property type="molecule type" value="Genomic_DNA"/>
</dbReference>
<organism evidence="2 3">
    <name type="scientific">Pseudomonas asplenii</name>
    <dbReference type="NCBI Taxonomy" id="53407"/>
    <lineage>
        <taxon>Bacteria</taxon>
        <taxon>Pseudomonadati</taxon>
        <taxon>Pseudomonadota</taxon>
        <taxon>Gammaproteobacteria</taxon>
        <taxon>Pseudomonadales</taxon>
        <taxon>Pseudomonadaceae</taxon>
        <taxon>Pseudomonas</taxon>
    </lineage>
</organism>
<dbReference type="AlphaFoldDB" id="A0A0N0E4Z5"/>
<gene>
    <name evidence="2" type="ORF">PF66_01433</name>
</gene>
<dbReference type="RefSeq" id="WP_152972975.1">
    <property type="nucleotide sequence ID" value="NZ_JSYZ01000004.1"/>
</dbReference>
<keyword evidence="3" id="KW-1185">Reference proteome</keyword>
<dbReference type="Proteomes" id="UP000037931">
    <property type="component" value="Unassembled WGS sequence"/>
</dbReference>
<keyword evidence="1" id="KW-0175">Coiled coil</keyword>
<evidence type="ECO:0000256" key="1">
    <source>
        <dbReference type="SAM" id="Coils"/>
    </source>
</evidence>
<sequence length="137" mass="14731">MISLNPLAIPMPSLTSRSDDTEDAAPVLSIRALLGEDADSDFNTVSAGNSLAGNELAAKNRVKQLKKQIEQLQQKLRRANARLAALKKARYRSEEARNAALQPARAEVMALNSALSSVNIALFMAQKLLAGMVNTTV</sequence>
<proteinExistence type="predicted"/>
<name>A0A0N0E4Z5_9PSED</name>
<evidence type="ECO:0000313" key="2">
    <source>
        <dbReference type="EMBL" id="KPA91851.1"/>
    </source>
</evidence>
<reference evidence="2 3" key="1">
    <citation type="journal article" date="2015" name="PLoS ONE">
        <title>Rice-Infecting Pseudomonas Genomes Are Highly Accessorized and Harbor Multiple Putative Virulence Mechanisms to Cause Sheath Brown Rot.</title>
        <authorList>
            <person name="Quibod I.L."/>
            <person name="Grande G."/>
            <person name="Oreiro E.G."/>
            <person name="Borja F.N."/>
            <person name="Dossa G.S."/>
            <person name="Mauleon R."/>
            <person name="Cruz C.V."/>
            <person name="Oliva R."/>
        </authorList>
    </citation>
    <scope>NUCLEOTIDE SEQUENCE [LARGE SCALE GENOMIC DNA]</scope>
    <source>
        <strain evidence="2 3">IRRI 6609</strain>
    </source>
</reference>
<feature type="coiled-coil region" evidence="1">
    <location>
        <begin position="55"/>
        <end position="89"/>
    </location>
</feature>
<dbReference type="OrthoDB" id="7031036at2"/>
<protein>
    <submittedName>
        <fullName evidence="2">Uncharacterized protein</fullName>
    </submittedName>
</protein>
<dbReference type="PATRIC" id="fig|50340.43.peg.4586"/>
<comment type="caution">
    <text evidence="2">The sequence shown here is derived from an EMBL/GenBank/DDBJ whole genome shotgun (WGS) entry which is preliminary data.</text>
</comment>
<accession>A0A0N0E4Z5</accession>